<feature type="compositionally biased region" description="Basic and acidic residues" evidence="17">
    <location>
        <begin position="2288"/>
        <end position="2302"/>
    </location>
</feature>
<dbReference type="SUPFAM" id="SSF47220">
    <property type="entry name" value="alpha-catenin/vinculin-like"/>
    <property type="match status" value="2"/>
</dbReference>
<dbReference type="InterPro" id="IPR000413">
    <property type="entry name" value="Integrin_alpha"/>
</dbReference>
<evidence type="ECO:0000313" key="22">
    <source>
        <dbReference type="Proteomes" id="UP000007303"/>
    </source>
</evidence>
<dbReference type="InterPro" id="IPR013519">
    <property type="entry name" value="Int_alpha_beta-p"/>
</dbReference>
<evidence type="ECO:0000256" key="17">
    <source>
        <dbReference type="SAM" id="MobiDB-lite"/>
    </source>
</evidence>
<dbReference type="PROSITE" id="PS51470">
    <property type="entry name" value="FG_GAP"/>
    <property type="match status" value="5"/>
</dbReference>
<dbReference type="InterPro" id="IPR013649">
    <property type="entry name" value="Integrin_alpha_Ig-like_1"/>
</dbReference>
<dbReference type="GO" id="GO:0033627">
    <property type="term" value="P:cell adhesion mediated by integrin"/>
    <property type="evidence" value="ECO:0007669"/>
    <property type="project" value="TreeGrafter"/>
</dbReference>
<dbReference type="Pfam" id="PF20806">
    <property type="entry name" value="Integrin_A_Ig_3"/>
    <property type="match status" value="1"/>
</dbReference>
<dbReference type="InParanoid" id="H3DGR8"/>
<feature type="domain" description="Integrin alpha third immunoglobulin-like" evidence="20">
    <location>
        <begin position="943"/>
        <end position="1115"/>
    </location>
</feature>
<feature type="compositionally biased region" description="Basic and acidic residues" evidence="17">
    <location>
        <begin position="1729"/>
        <end position="1741"/>
    </location>
</feature>
<dbReference type="GO" id="GO:0007160">
    <property type="term" value="P:cell-matrix adhesion"/>
    <property type="evidence" value="ECO:0007669"/>
    <property type="project" value="TreeGrafter"/>
</dbReference>
<keyword evidence="6" id="KW-0812">Transmembrane</keyword>
<dbReference type="GO" id="GO:0051015">
    <property type="term" value="F:actin filament binding"/>
    <property type="evidence" value="ECO:0007669"/>
    <property type="project" value="InterPro"/>
</dbReference>
<dbReference type="GO" id="GO:0098609">
    <property type="term" value="P:cell-cell adhesion"/>
    <property type="evidence" value="ECO:0007669"/>
    <property type="project" value="TreeGrafter"/>
</dbReference>
<dbReference type="Ensembl" id="ENSTNIT00000019942.1">
    <property type="protein sequence ID" value="ENSTNIP00000019712.1"/>
    <property type="gene ID" value="ENSTNIG00000016607.1"/>
</dbReference>
<evidence type="ECO:0000256" key="11">
    <source>
        <dbReference type="ARBA" id="ARBA00023037"/>
    </source>
</evidence>
<evidence type="ECO:0000259" key="18">
    <source>
        <dbReference type="Pfam" id="PF08441"/>
    </source>
</evidence>
<dbReference type="PANTHER" id="PTHR23220">
    <property type="entry name" value="INTEGRIN ALPHA"/>
    <property type="match status" value="1"/>
</dbReference>
<evidence type="ECO:0000256" key="10">
    <source>
        <dbReference type="ARBA" id="ARBA00022989"/>
    </source>
</evidence>
<dbReference type="PANTHER" id="PTHR23220:SF69">
    <property type="entry name" value="INTEGRIN ALPHA-9"/>
    <property type="match status" value="1"/>
</dbReference>
<dbReference type="STRING" id="99883.ENSTNIP00000019712"/>
<proteinExistence type="inferred from homology"/>
<keyword evidence="7" id="KW-0732">Signal</keyword>
<dbReference type="GeneTree" id="ENSGT00940000156503"/>
<dbReference type="Pfam" id="PF20805">
    <property type="entry name" value="Integrin_A_Ig_2"/>
    <property type="match status" value="1"/>
</dbReference>
<evidence type="ECO:0000256" key="4">
    <source>
        <dbReference type="ARBA" id="ARBA00008376"/>
    </source>
</evidence>
<evidence type="ECO:0000256" key="1">
    <source>
        <dbReference type="ARBA" id="ARBA00004479"/>
    </source>
</evidence>
<dbReference type="Pfam" id="PF01839">
    <property type="entry name" value="FG-GAP"/>
    <property type="match status" value="2"/>
</dbReference>
<evidence type="ECO:0000256" key="13">
    <source>
        <dbReference type="ARBA" id="ARBA00023170"/>
    </source>
</evidence>
<dbReference type="GO" id="GO:0005178">
    <property type="term" value="F:integrin binding"/>
    <property type="evidence" value="ECO:0007669"/>
    <property type="project" value="TreeGrafter"/>
</dbReference>
<evidence type="ECO:0000256" key="15">
    <source>
        <dbReference type="PROSITE-ProRule" id="PRU00803"/>
    </source>
</evidence>
<dbReference type="InterPro" id="IPR048285">
    <property type="entry name" value="Integrin_alpha_Ig-like_2"/>
</dbReference>
<comment type="subcellular location">
    <subcellularLocation>
        <location evidence="2">Cytoplasm</location>
    </subcellularLocation>
    <subcellularLocation>
        <location evidence="1 16">Membrane</location>
        <topology evidence="1 16">Single-pass type I membrane protein</topology>
    </subcellularLocation>
</comment>
<feature type="region of interest" description="Disordered" evidence="17">
    <location>
        <begin position="1718"/>
        <end position="1781"/>
    </location>
</feature>
<dbReference type="InterPro" id="IPR036723">
    <property type="entry name" value="Alpha-catenin/vinculin-like_sf"/>
</dbReference>
<feature type="domain" description="Integrin alpha second immunoglobulin-like" evidence="19">
    <location>
        <begin position="794"/>
        <end position="934"/>
    </location>
</feature>
<sequence>SYNIDLEHPLVFRGPKSSFFGYSVLEHYHDNTRWVIVGAPRANSTFSSSARSPGAVYKCRVHSNPERRCTEMDLGRDLLYGSIRWPGNKRRESCGKTCQGDRDDEWMGVSLARQDGGDGRILACAHRWKNVYYDSEHILPHGYCSVIPSTLQGRTKPLIPCYEGTVKAPRRTVTALVMGLTFPIRGEFYFLPNMLLPGSRRMGPCMRCIHCRPKLNGFLVTGDHVIDYKQKYGEEHGSCQAGIAGVFMEELVVMGAPGSYYWTGTIKVYNLTSKSFYSPNKEDVDSHRYSYLGYSVTAGHFSAPNTIDIAAGAPQHSGSGKVYIFKIDGSSLVKSFQASGKMMGSYFGSSLCAVDLNQDGLSDLLVGAPMHSQLRDEGQVTVYLSKGNGVMEKNAVLSGDNAFNAHFGECIAAIGDIDDDGFQDVAVGAPKEDDYGGAVYIYHGDATGIISTYSLKLTGRSVNPGLQMFGQSISGNVDMDGNGYADVTVGAFVADSVVLLRTRPVVTVDVSIFLPVSINITVPQCHEGLPNTNCFNVSVCMRFRGRQLPGLIELLYNLTADVGKRERSQPSRAYFTQNGSQISQLSQQLRLDINKEECRRYTAYVKPLAVMTGLQTIGGALGELAKEPLFLRPCSQLLTVLDVELLAEFAHRVKQHCKRHKPLLISQEKITAVQVLADGSWGPVHSEATEQELERTFGLGTPHVAPRIDTVGLALAFRHEFGRGTEFVDITEPPSKKDVKDVFAGIAFEVAYGLGKHVLAGHQQRDLPALTPVLRWRKGQKIAVRNETWFEKNCLSDDCAADLRLQGKLLLSGLFSKPHLALGGVKNVSLNLTISNTGDDAYDTNIYFNFSREVFYINFWQKEEKGISCGLVDLDFLKCSVGFPFMRAQTKYHFAVIFDTSQLSGENDTLQFLVRAKSANPEHKLSDNALDLSVSLIHETDTTITGVVTPSSFMYGNSIEASRFVQLEDMKCNFQPLNLTFQAINKGPSRLPGSTVDIRIPNRLVGNGADMFHIIETQVTDGRGNCTPHRNPTPCTIPQDKESIFHSIFAFFTKSGRRVVDCDRPGRACMTISCSLGPQLKEEALSIDIKLLLNTEILKTDSSSVIQFVTRGSVQVNDGVLEVQNGLSEDFSLVFEALHSQEPRGYVVGWIIAISLLVGILIFLLLAVLLWKGGGPGNRLLRYASGTDDEELHVEMSSLLESVAVSGQHVLLAAQKLSLQPALPEHREELIAATQRAFLGVVKVLIADDDAAVRRVIAAADGVLRSLAELGSSSRQWANALQDSHQAGQLLGSLETLRRCISMLHTAMCAAVKHPTNEQALQAKSYILDKIQSTVRDIGIALKNQTCGGLPGPCGYYSARRDALLQLLSRSSISEVRESSFDSVVRDLVFHCMAVANSSRGCCQRRLVGHCRHVLHMWSDVRRLLKSPEEPAEHRHDFESHCTLLGQHVQMLDGALTTAVLYQALDTFMSASSAVSELLNVTRQILAGDANAKTDLNLVQPLLQGFTSRAQRITRAAYFVSALAADAKSVERVENSRTCLGRLAAQIAALSPELAARSAQVAGKLEDTCLKWEEETAQLVDAASHVVGVRELASVALAEMADHRRGCDQAYRERRCEDFHGQAATLLCHMRMVSQSVRRHVERSHDPVHRNGLLVLLKQAQASQNRVAQSVGEALSGPEVYATFSDNVSVAIEHFRVLREGLDGQQHPHLLSPLREAAREANTSQTRLPGEDASDRLRGRSESPGSELSERDPPAEDQKETTEAEPAHKYDKDDLDTPAVSGAPTLIPRALEVDLLPLVYDVVTVTKAKDVTLLNQVCTSLLELSNCYVQSAKEAAAIVGAADGQTLERFRAELVSLTPLLVQTARETAMSAAVSPEMLYKHGIRLSDLINNTRQVLLPAAGNWYQAVYTELRGRLPAVTTTVRKQLNQVMELCTDTVQLLTSSDFTFQSDQEPVSALHNKLKKAQIRTRSLVDFSSWSEKPLNQLDGLCVLWALSVQAVLNSVDRILGTSMDLLGPQKQLRLLSENSLRIQEALRLTCLNSRSPHKSRQLTAEQEELRALTEGFLKAAAELQATPSVSRLAESEFFQRKLLIKIKVLVSRLSKANRDYDSSLRHIISTAVSDSSGEEAEGGFEEAAQTLFDRVKLACKKVEDSLHYVRDPRARSDMRSVNDHLSFQISDLISRARLVAEAPHVCDALSLDVLVQCWSAKAHYVLEEIRKQDGIHPETKEQIRAGLQGRALDYVKDVLATSPAVAQRLESGEESRHKVNVKHAKTAEPSVNPASKVKHGPEHKSKDSGDRTGAHREAFTLTDASIFLRQESDSWEPEDNRIVQVTRKMADTIFHMSQYLRKKGPIPNKETFVGAAKDVMVSCQSVTQFIRVIANHSLDKQCADELSLIVDQILTISNQLSIISRSESDLREGLKQPEPESDGAEATAVCFQWRRKLEVHRAQESTNPDTDELGLRKTSSHPVAPSLAPPGLVTTPTPSKHKQLLSPSHFLPMIY</sequence>
<dbReference type="SUPFAM" id="SSF69318">
    <property type="entry name" value="Integrin alpha N-terminal domain"/>
    <property type="match status" value="1"/>
</dbReference>
<evidence type="ECO:0000313" key="21">
    <source>
        <dbReference type="Ensembl" id="ENSTNIP00000019712.1"/>
    </source>
</evidence>
<feature type="region of interest" description="Disordered" evidence="17">
    <location>
        <begin position="2256"/>
        <end position="2302"/>
    </location>
</feature>
<dbReference type="InterPro" id="IPR048286">
    <property type="entry name" value="Integrin_alpha_Ig-like_3"/>
</dbReference>
<accession>H3DGR8</accession>
<reference evidence="21" key="3">
    <citation type="submission" date="2025-09" db="UniProtKB">
        <authorList>
            <consortium name="Ensembl"/>
        </authorList>
    </citation>
    <scope>IDENTIFICATION</scope>
</reference>
<dbReference type="Gene3D" id="2.60.40.1510">
    <property type="entry name" value="ntegrin, alpha v. Chain A, domain 3"/>
    <property type="match status" value="1"/>
</dbReference>
<name>H3DGR8_TETNG</name>
<keyword evidence="14" id="KW-0325">Glycoprotein</keyword>
<reference evidence="21" key="2">
    <citation type="submission" date="2025-08" db="UniProtKB">
        <authorList>
            <consortium name="Ensembl"/>
        </authorList>
    </citation>
    <scope>IDENTIFICATION</scope>
</reference>
<keyword evidence="5" id="KW-0963">Cytoplasm</keyword>
<keyword evidence="10" id="KW-1133">Transmembrane helix</keyword>
<keyword evidence="11 16" id="KW-0401">Integrin</keyword>
<evidence type="ECO:0000256" key="6">
    <source>
        <dbReference type="ARBA" id="ARBA00022692"/>
    </source>
</evidence>
<keyword evidence="8" id="KW-0677">Repeat</keyword>
<dbReference type="Gene3D" id="1.20.120.230">
    <property type="entry name" value="Alpha-catenin/vinculin-like"/>
    <property type="match status" value="3"/>
</dbReference>
<evidence type="ECO:0000256" key="5">
    <source>
        <dbReference type="ARBA" id="ARBA00022490"/>
    </source>
</evidence>
<feature type="repeat" description="FG-GAP" evidence="15">
    <location>
        <begin position="394"/>
        <end position="451"/>
    </location>
</feature>
<dbReference type="Gene3D" id="2.60.40.1530">
    <property type="entry name" value="ntegrin, alpha v. Chain A, domain 4"/>
    <property type="match status" value="1"/>
</dbReference>
<dbReference type="GO" id="GO:0008305">
    <property type="term" value="C:integrin complex"/>
    <property type="evidence" value="ECO:0007669"/>
    <property type="project" value="InterPro"/>
</dbReference>
<evidence type="ECO:0000256" key="2">
    <source>
        <dbReference type="ARBA" id="ARBA00004496"/>
    </source>
</evidence>
<dbReference type="InterPro" id="IPR028994">
    <property type="entry name" value="Integrin_alpha_N"/>
</dbReference>
<dbReference type="Gene3D" id="2.130.10.130">
    <property type="entry name" value="Integrin alpha, N-terminal"/>
    <property type="match status" value="1"/>
</dbReference>
<dbReference type="InterPro" id="IPR006077">
    <property type="entry name" value="Vinculin/catenin"/>
</dbReference>
<keyword evidence="9 16" id="KW-0130">Cell adhesion</keyword>
<dbReference type="PRINTS" id="PR01185">
    <property type="entry name" value="INTEGRINA"/>
</dbReference>
<dbReference type="SMART" id="SM00191">
    <property type="entry name" value="Int_alpha"/>
    <property type="match status" value="5"/>
</dbReference>
<dbReference type="Pfam" id="PF08441">
    <property type="entry name" value="Integrin_A_Ig_1"/>
    <property type="match status" value="1"/>
</dbReference>
<dbReference type="Proteomes" id="UP000007303">
    <property type="component" value="Unassembled WGS sequence"/>
</dbReference>
<dbReference type="SUPFAM" id="SSF69179">
    <property type="entry name" value="Integrin domains"/>
    <property type="match status" value="3"/>
</dbReference>
<evidence type="ECO:0000259" key="19">
    <source>
        <dbReference type="Pfam" id="PF20805"/>
    </source>
</evidence>
<evidence type="ECO:0000256" key="3">
    <source>
        <dbReference type="ARBA" id="ARBA00008054"/>
    </source>
</evidence>
<evidence type="ECO:0000256" key="12">
    <source>
        <dbReference type="ARBA" id="ARBA00023136"/>
    </source>
</evidence>
<keyword evidence="22" id="KW-1185">Reference proteome</keyword>
<keyword evidence="12" id="KW-0472">Membrane</keyword>
<dbReference type="GO" id="GO:0007229">
    <property type="term" value="P:integrin-mediated signaling pathway"/>
    <property type="evidence" value="ECO:0007669"/>
    <property type="project" value="UniProtKB-KW"/>
</dbReference>
<dbReference type="GO" id="GO:0005737">
    <property type="term" value="C:cytoplasm"/>
    <property type="evidence" value="ECO:0007669"/>
    <property type="project" value="UniProtKB-SubCell"/>
</dbReference>
<feature type="domain" description="Integrin alpha first immunoglubulin-like" evidence="18">
    <location>
        <begin position="502"/>
        <end position="607"/>
    </location>
</feature>
<feature type="repeat" description="FG-GAP" evidence="15">
    <location>
        <begin position="333"/>
        <end position="392"/>
    </location>
</feature>
<dbReference type="Pfam" id="PF01044">
    <property type="entry name" value="Vinculin"/>
    <property type="match status" value="2"/>
</dbReference>
<evidence type="ECO:0000256" key="14">
    <source>
        <dbReference type="ARBA" id="ARBA00023180"/>
    </source>
</evidence>
<feature type="repeat" description="FG-GAP" evidence="15">
    <location>
        <begin position="3"/>
        <end position="68"/>
    </location>
</feature>
<feature type="repeat" description="FG-GAP" evidence="15">
    <location>
        <begin position="278"/>
        <end position="332"/>
    </location>
</feature>
<comment type="similarity">
    <text evidence="3 16">Belongs to the integrin alpha chain family.</text>
</comment>
<keyword evidence="13 16" id="KW-0675">Receptor</keyword>
<evidence type="ECO:0000259" key="20">
    <source>
        <dbReference type="Pfam" id="PF20806"/>
    </source>
</evidence>
<feature type="region of interest" description="Disordered" evidence="17">
    <location>
        <begin position="2450"/>
        <end position="2490"/>
    </location>
</feature>
<evidence type="ECO:0000256" key="7">
    <source>
        <dbReference type="ARBA" id="ARBA00022729"/>
    </source>
</evidence>
<protein>
    <submittedName>
        <fullName evidence="21">Integrin, alpha 9</fullName>
    </submittedName>
</protein>
<dbReference type="GO" id="GO:0009897">
    <property type="term" value="C:external side of plasma membrane"/>
    <property type="evidence" value="ECO:0007669"/>
    <property type="project" value="TreeGrafter"/>
</dbReference>
<dbReference type="Gene3D" id="2.60.40.1460">
    <property type="entry name" value="Integrin domains. Chain A, domain 2"/>
    <property type="match status" value="2"/>
</dbReference>
<comment type="similarity">
    <text evidence="4">Belongs to the vinculin/alpha-catenin family.</text>
</comment>
<feature type="repeat" description="FG-GAP" evidence="15">
    <location>
        <begin position="455"/>
        <end position="517"/>
    </location>
</feature>
<dbReference type="HOGENOM" id="CLU_228523_0_0_1"/>
<dbReference type="InterPro" id="IPR013517">
    <property type="entry name" value="FG-GAP"/>
</dbReference>
<dbReference type="InterPro" id="IPR032695">
    <property type="entry name" value="Integrin_dom_sf"/>
</dbReference>
<organism evidence="21 22">
    <name type="scientific">Tetraodon nigroviridis</name>
    <name type="common">Spotted green pufferfish</name>
    <name type="synonym">Chelonodon nigroviridis</name>
    <dbReference type="NCBI Taxonomy" id="99883"/>
    <lineage>
        <taxon>Eukaryota</taxon>
        <taxon>Metazoa</taxon>
        <taxon>Chordata</taxon>
        <taxon>Craniata</taxon>
        <taxon>Vertebrata</taxon>
        <taxon>Euteleostomi</taxon>
        <taxon>Actinopterygii</taxon>
        <taxon>Neopterygii</taxon>
        <taxon>Teleostei</taxon>
        <taxon>Neoteleostei</taxon>
        <taxon>Acanthomorphata</taxon>
        <taxon>Eupercaria</taxon>
        <taxon>Tetraodontiformes</taxon>
        <taxon>Tetradontoidea</taxon>
        <taxon>Tetraodontidae</taxon>
        <taxon>Tetraodon</taxon>
    </lineage>
</organism>
<evidence type="ECO:0000256" key="9">
    <source>
        <dbReference type="ARBA" id="ARBA00022889"/>
    </source>
</evidence>
<evidence type="ECO:0000256" key="8">
    <source>
        <dbReference type="ARBA" id="ARBA00022737"/>
    </source>
</evidence>
<dbReference type="Gene3D" id="1.20.120.810">
    <property type="entry name" value="Vinculin, Vh2 four-helix bundle"/>
    <property type="match status" value="1"/>
</dbReference>
<feature type="compositionally biased region" description="Basic and acidic residues" evidence="17">
    <location>
        <begin position="1748"/>
        <end position="1772"/>
    </location>
</feature>
<reference evidence="22" key="1">
    <citation type="journal article" date="2004" name="Nature">
        <title>Genome duplication in the teleost fish Tetraodon nigroviridis reveals the early vertebrate proto-karyotype.</title>
        <authorList>
            <person name="Jaillon O."/>
            <person name="Aury J.-M."/>
            <person name="Brunet F."/>
            <person name="Petit J.-L."/>
            <person name="Stange-Thomann N."/>
            <person name="Mauceli E."/>
            <person name="Bouneau L."/>
            <person name="Fischer C."/>
            <person name="Ozouf-Costaz C."/>
            <person name="Bernot A."/>
            <person name="Nicaud S."/>
            <person name="Jaffe D."/>
            <person name="Fisher S."/>
            <person name="Lutfalla G."/>
            <person name="Dossat C."/>
            <person name="Segurens B."/>
            <person name="Dasilva C."/>
            <person name="Salanoubat M."/>
            <person name="Levy M."/>
            <person name="Boudet N."/>
            <person name="Castellano S."/>
            <person name="Anthouard V."/>
            <person name="Jubin C."/>
            <person name="Castelli V."/>
            <person name="Katinka M."/>
            <person name="Vacherie B."/>
            <person name="Biemont C."/>
            <person name="Skalli Z."/>
            <person name="Cattolico L."/>
            <person name="Poulain J."/>
            <person name="De Berardinis V."/>
            <person name="Cruaud C."/>
            <person name="Duprat S."/>
            <person name="Brottier P."/>
            <person name="Coutanceau J.-P."/>
            <person name="Gouzy J."/>
            <person name="Parra G."/>
            <person name="Lardier G."/>
            <person name="Chapple C."/>
            <person name="McKernan K.J."/>
            <person name="McEwan P."/>
            <person name="Bosak S."/>
            <person name="Kellis M."/>
            <person name="Volff J.-N."/>
            <person name="Guigo R."/>
            <person name="Zody M.C."/>
            <person name="Mesirov J."/>
            <person name="Lindblad-Toh K."/>
            <person name="Birren B."/>
            <person name="Nusbaum C."/>
            <person name="Kahn D."/>
            <person name="Robinson-Rechavi M."/>
            <person name="Laudet V."/>
            <person name="Schachter V."/>
            <person name="Quetier F."/>
            <person name="Saurin W."/>
            <person name="Scarpelli C."/>
            <person name="Wincker P."/>
            <person name="Lander E.S."/>
            <person name="Weissenbach J."/>
            <person name="Roest Crollius H."/>
        </authorList>
    </citation>
    <scope>NUCLEOTIDE SEQUENCE [LARGE SCALE GENOMIC DNA]</scope>
</reference>
<evidence type="ECO:0000256" key="16">
    <source>
        <dbReference type="RuleBase" id="RU003762"/>
    </source>
</evidence>